<organism evidence="2 3">
    <name type="scientific">Microthlaspi erraticum</name>
    <dbReference type="NCBI Taxonomy" id="1685480"/>
    <lineage>
        <taxon>Eukaryota</taxon>
        <taxon>Viridiplantae</taxon>
        <taxon>Streptophyta</taxon>
        <taxon>Embryophyta</taxon>
        <taxon>Tracheophyta</taxon>
        <taxon>Spermatophyta</taxon>
        <taxon>Magnoliopsida</taxon>
        <taxon>eudicotyledons</taxon>
        <taxon>Gunneridae</taxon>
        <taxon>Pentapetalae</taxon>
        <taxon>rosids</taxon>
        <taxon>malvids</taxon>
        <taxon>Brassicales</taxon>
        <taxon>Brassicaceae</taxon>
        <taxon>Coluteocarpeae</taxon>
        <taxon>Microthlaspi</taxon>
    </lineage>
</organism>
<dbReference type="OrthoDB" id="1112099at2759"/>
<keyword evidence="3" id="KW-1185">Reference proteome</keyword>
<dbReference type="AlphaFoldDB" id="A0A6D2JAX5"/>
<feature type="compositionally biased region" description="Polar residues" evidence="1">
    <location>
        <begin position="115"/>
        <end position="129"/>
    </location>
</feature>
<dbReference type="EMBL" id="CACVBM020001229">
    <property type="protein sequence ID" value="CAA7040384.1"/>
    <property type="molecule type" value="Genomic_DNA"/>
</dbReference>
<evidence type="ECO:0000313" key="2">
    <source>
        <dbReference type="EMBL" id="CAA7040384.1"/>
    </source>
</evidence>
<dbReference type="Proteomes" id="UP000467841">
    <property type="component" value="Unassembled WGS sequence"/>
</dbReference>
<reference evidence="2" key="1">
    <citation type="submission" date="2020-01" db="EMBL/GenBank/DDBJ databases">
        <authorList>
            <person name="Mishra B."/>
        </authorList>
    </citation>
    <scope>NUCLEOTIDE SEQUENCE [LARGE SCALE GENOMIC DNA]</scope>
</reference>
<evidence type="ECO:0000313" key="3">
    <source>
        <dbReference type="Proteomes" id="UP000467841"/>
    </source>
</evidence>
<name>A0A6D2JAX5_9BRAS</name>
<comment type="caution">
    <text evidence="2">The sequence shown here is derived from an EMBL/GenBank/DDBJ whole genome shotgun (WGS) entry which is preliminary data.</text>
</comment>
<protein>
    <submittedName>
        <fullName evidence="2">Uncharacterized protein</fullName>
    </submittedName>
</protein>
<feature type="compositionally biased region" description="Low complexity" evidence="1">
    <location>
        <begin position="67"/>
        <end position="87"/>
    </location>
</feature>
<sequence>MLYSTPLEPIIVRDTIGNLAKVDVTYPRLPPKCVKCLRFRHLMNRCPSPLIKTKPAKKRTSFVASVALNPNPDPNSSLPSNLANPAEVVEEEKVPESSKRRQRSNGRSREKSKARSVSSPPKTASFPTIQTPLQASVVALEPGQKGFTKLLDLCKCTDRGSMGIEHKDWLLSTL</sequence>
<evidence type="ECO:0000256" key="1">
    <source>
        <dbReference type="SAM" id="MobiDB-lite"/>
    </source>
</evidence>
<accession>A0A6D2JAX5</accession>
<gene>
    <name evidence="2" type="ORF">MERR_LOCUS27619</name>
</gene>
<feature type="region of interest" description="Disordered" evidence="1">
    <location>
        <begin position="66"/>
        <end position="129"/>
    </location>
</feature>
<proteinExistence type="predicted"/>